<dbReference type="PROSITE" id="PS50077">
    <property type="entry name" value="HEAT_REPEAT"/>
    <property type="match status" value="1"/>
</dbReference>
<evidence type="ECO:0000256" key="3">
    <source>
        <dbReference type="ARBA" id="ARBA00022448"/>
    </source>
</evidence>
<dbReference type="OrthoDB" id="7862313at2759"/>
<dbReference type="Proteomes" id="UP000799776">
    <property type="component" value="Unassembled WGS sequence"/>
</dbReference>
<feature type="domain" description="Importin N-terminal" evidence="9">
    <location>
        <begin position="24"/>
        <end position="91"/>
    </location>
</feature>
<dbReference type="Pfam" id="PF12717">
    <property type="entry name" value="Cnd1"/>
    <property type="match status" value="1"/>
</dbReference>
<keyword evidence="6" id="KW-0653">Protein transport</keyword>
<dbReference type="AlphaFoldDB" id="A0A9P4HY48"/>
<dbReference type="InterPro" id="IPR040122">
    <property type="entry name" value="Importin_beta"/>
</dbReference>
<dbReference type="GO" id="GO:0006606">
    <property type="term" value="P:protein import into nucleus"/>
    <property type="evidence" value="ECO:0007669"/>
    <property type="project" value="InterPro"/>
</dbReference>
<dbReference type="Pfam" id="PF24714">
    <property type="entry name" value="TOR1L1_N"/>
    <property type="match status" value="1"/>
</dbReference>
<accession>A0A9P4HY48</accession>
<evidence type="ECO:0000313" key="10">
    <source>
        <dbReference type="EMBL" id="KAF2091370.1"/>
    </source>
</evidence>
<dbReference type="InterPro" id="IPR011989">
    <property type="entry name" value="ARM-like"/>
</dbReference>
<evidence type="ECO:0000313" key="11">
    <source>
        <dbReference type="Proteomes" id="UP000799776"/>
    </source>
</evidence>
<dbReference type="InterPro" id="IPR057600">
    <property type="entry name" value="TORTIFOLIA1/SINE1-2_N"/>
</dbReference>
<proteinExistence type="predicted"/>
<dbReference type="GO" id="GO:0005737">
    <property type="term" value="C:cytoplasm"/>
    <property type="evidence" value="ECO:0007669"/>
    <property type="project" value="UniProtKB-SubCell"/>
</dbReference>
<reference evidence="10" key="1">
    <citation type="journal article" date="2020" name="Stud. Mycol.">
        <title>101 Dothideomycetes genomes: a test case for predicting lifestyles and emergence of pathogens.</title>
        <authorList>
            <person name="Haridas S."/>
            <person name="Albert R."/>
            <person name="Binder M."/>
            <person name="Bloem J."/>
            <person name="Labutti K."/>
            <person name="Salamov A."/>
            <person name="Andreopoulos B."/>
            <person name="Baker S."/>
            <person name="Barry K."/>
            <person name="Bills G."/>
            <person name="Bluhm B."/>
            <person name="Cannon C."/>
            <person name="Castanera R."/>
            <person name="Culley D."/>
            <person name="Daum C."/>
            <person name="Ezra D."/>
            <person name="Gonzalez J."/>
            <person name="Henrissat B."/>
            <person name="Kuo A."/>
            <person name="Liang C."/>
            <person name="Lipzen A."/>
            <person name="Lutzoni F."/>
            <person name="Magnuson J."/>
            <person name="Mondo S."/>
            <person name="Nolan M."/>
            <person name="Ohm R."/>
            <person name="Pangilinan J."/>
            <person name="Park H.-J."/>
            <person name="Ramirez L."/>
            <person name="Alfaro M."/>
            <person name="Sun H."/>
            <person name="Tritt A."/>
            <person name="Yoshinaga Y."/>
            <person name="Zwiers L.-H."/>
            <person name="Turgeon B."/>
            <person name="Goodwin S."/>
            <person name="Spatafora J."/>
            <person name="Crous P."/>
            <person name="Grigoriev I."/>
        </authorList>
    </citation>
    <scope>NUCLEOTIDE SEQUENCE</scope>
    <source>
        <strain evidence="10">CBS 121410</strain>
    </source>
</reference>
<evidence type="ECO:0000256" key="2">
    <source>
        <dbReference type="ARBA" id="ARBA00004496"/>
    </source>
</evidence>
<dbReference type="PANTHER" id="PTHR10527">
    <property type="entry name" value="IMPORTIN BETA"/>
    <property type="match status" value="1"/>
</dbReference>
<dbReference type="InterPro" id="IPR016024">
    <property type="entry name" value="ARM-type_fold"/>
</dbReference>
<keyword evidence="7" id="KW-0539">Nucleus</keyword>
<dbReference type="PROSITE" id="PS50166">
    <property type="entry name" value="IMPORTIN_B_NT"/>
    <property type="match status" value="1"/>
</dbReference>
<dbReference type="GO" id="GO:0005634">
    <property type="term" value="C:nucleus"/>
    <property type="evidence" value="ECO:0007669"/>
    <property type="project" value="UniProtKB-ARBA"/>
</dbReference>
<keyword evidence="4" id="KW-0963">Cytoplasm</keyword>
<dbReference type="Pfam" id="PF25780">
    <property type="entry name" value="TPR_IPO5"/>
    <property type="match status" value="1"/>
</dbReference>
<sequence>MDQNQFAQLLESLMLPDTERVKTATATLNKDFYTSPESLAILLHILTSHDSPQLRQLAAVEARKLVNKHWSALPADQKPHIRSQLLQSSMNEENKLVRHSSARVITAIAKIDLDNGEWTDLPATLQQAAASPSARQREVAVFIIFTLIESMGEMFEENLTDLFALFSKTIQDPESIEVRINTMEALSRIAMMIEPDDDPQGLAAFQAALPQMVAVLKATIDTNAEDQAMKAFEVFQTLLGCEAALLNQHFADLINFMNDIGAQTSIDDDYRSQALAFLMQCVRYRKLKIQGLRLGEKLTTTALHIVTELGDLSSDDEEVTPARSALGLLDILAQSLPPSQVIVPLLKAMGPYVNSQDPDYRRAGILALGMCVEGAPDFIATQLNEILPLVLHLLEDPEVKVRAAALNGVARLADDLAEEMGKEHARLIPALVKNLDMAINASQGQDQDRVMEVVRGSCNAIDSLIEGLEKEDAAKYVTELVPRFSQLFNHSDFKTQVAAVGAVGSIAAASEEAFLPFFQQTMQSLGGFVQLKDSQDELDLRGVVCDSMGKIAGAVGAEPFKPYVGPLMAASEEALHLDHPRLRETSYILWSTMAKVYEEEFAPYLDGVVKGLHECLQQNESDVEFGEEAKELIGQEVTIGGKKVTVADADDDDNVVDADEEDDDDNWSDLGAVTAVAMEKEIAVEVVGDVLSYTRRNYLPHVQKTIEIVLQLVNHSYEGVRKSAIGTLWRAYACIWGLAEGDGMAKWQAGVPLQVQPTEDLIKLGAVAMNATLEVLEDEMDRGTVTDICRDLGATLKLCGPAILVNENGTVIPQLANQLVSILTKRHPCQQDLGDEIDEDLMDESSEYDWLVIEVALDAITCLSAALGQSFAELWKIFEKPVMKYASGQESMERSNAVGTIADCIGNMAHEITPYTTTLMKLLIHRLSDEDPETRSNAAYAVGLLCQASTNEQEIIKNYPTIFSKLEPMLHDQQQARMLDNAAGCISRMIMRHPSNVPIEQVLPRLIELLPLREDFEENMPIFRMIVKLYQANEPSIQQLTPRLMPIFQTVLSPPEDQLDDETRAQLTELVSYLQKQ</sequence>
<dbReference type="SUPFAM" id="SSF48371">
    <property type="entry name" value="ARM repeat"/>
    <property type="match status" value="2"/>
</dbReference>
<keyword evidence="11" id="KW-1185">Reference proteome</keyword>
<keyword evidence="5" id="KW-0677">Repeat</keyword>
<evidence type="ECO:0000256" key="5">
    <source>
        <dbReference type="ARBA" id="ARBA00022737"/>
    </source>
</evidence>
<evidence type="ECO:0000256" key="7">
    <source>
        <dbReference type="ARBA" id="ARBA00023242"/>
    </source>
</evidence>
<evidence type="ECO:0000256" key="1">
    <source>
        <dbReference type="ARBA" id="ARBA00004123"/>
    </source>
</evidence>
<dbReference type="EMBL" id="ML978711">
    <property type="protein sequence ID" value="KAF2091370.1"/>
    <property type="molecule type" value="Genomic_DNA"/>
</dbReference>
<evidence type="ECO:0000256" key="6">
    <source>
        <dbReference type="ARBA" id="ARBA00022927"/>
    </source>
</evidence>
<dbReference type="InterPro" id="IPR001494">
    <property type="entry name" value="Importin-beta_N"/>
</dbReference>
<dbReference type="SMART" id="SM00913">
    <property type="entry name" value="IBN_N"/>
    <property type="match status" value="1"/>
</dbReference>
<evidence type="ECO:0000256" key="4">
    <source>
        <dbReference type="ARBA" id="ARBA00022490"/>
    </source>
</evidence>
<feature type="repeat" description="HEAT" evidence="8">
    <location>
        <begin position="386"/>
        <end position="424"/>
    </location>
</feature>
<dbReference type="InterPro" id="IPR057672">
    <property type="entry name" value="TPR_IPO4/5"/>
</dbReference>
<dbReference type="GO" id="GO:0031267">
    <property type="term" value="F:small GTPase binding"/>
    <property type="evidence" value="ECO:0007669"/>
    <property type="project" value="InterPro"/>
</dbReference>
<gene>
    <name evidence="10" type="ORF">K490DRAFT_32584</name>
</gene>
<keyword evidence="3" id="KW-0813">Transport</keyword>
<dbReference type="Gene3D" id="1.25.10.10">
    <property type="entry name" value="Leucine-rich Repeat Variant"/>
    <property type="match status" value="1"/>
</dbReference>
<comment type="caution">
    <text evidence="10">The sequence shown here is derived from an EMBL/GenBank/DDBJ whole genome shotgun (WGS) entry which is preliminary data.</text>
</comment>
<name>A0A9P4HY48_9PEZI</name>
<evidence type="ECO:0000256" key="8">
    <source>
        <dbReference type="PROSITE-ProRule" id="PRU00103"/>
    </source>
</evidence>
<dbReference type="Pfam" id="PF03810">
    <property type="entry name" value="IBN_N"/>
    <property type="match status" value="1"/>
</dbReference>
<comment type="subcellular location">
    <subcellularLocation>
        <location evidence="2">Cytoplasm</location>
    </subcellularLocation>
    <subcellularLocation>
        <location evidence="1">Nucleus</location>
    </subcellularLocation>
</comment>
<dbReference type="InterPro" id="IPR032682">
    <property type="entry name" value="Cnd1_C"/>
</dbReference>
<evidence type="ECO:0000259" key="9">
    <source>
        <dbReference type="PROSITE" id="PS50166"/>
    </source>
</evidence>
<dbReference type="InterPro" id="IPR021133">
    <property type="entry name" value="HEAT_type_2"/>
</dbReference>
<protein>
    <submittedName>
        <fullName evidence="10">ARM repeat-containing protein</fullName>
    </submittedName>
</protein>
<organism evidence="10 11">
    <name type="scientific">Saccharata proteae CBS 121410</name>
    <dbReference type="NCBI Taxonomy" id="1314787"/>
    <lineage>
        <taxon>Eukaryota</taxon>
        <taxon>Fungi</taxon>
        <taxon>Dikarya</taxon>
        <taxon>Ascomycota</taxon>
        <taxon>Pezizomycotina</taxon>
        <taxon>Dothideomycetes</taxon>
        <taxon>Dothideomycetes incertae sedis</taxon>
        <taxon>Botryosphaeriales</taxon>
        <taxon>Saccharataceae</taxon>
        <taxon>Saccharata</taxon>
    </lineage>
</organism>